<organism evidence="1 2">
    <name type="scientific">Thelephora ganbajun</name>
    <name type="common">Ganba fungus</name>
    <dbReference type="NCBI Taxonomy" id="370292"/>
    <lineage>
        <taxon>Eukaryota</taxon>
        <taxon>Fungi</taxon>
        <taxon>Dikarya</taxon>
        <taxon>Basidiomycota</taxon>
        <taxon>Agaricomycotina</taxon>
        <taxon>Agaricomycetes</taxon>
        <taxon>Thelephorales</taxon>
        <taxon>Thelephoraceae</taxon>
        <taxon>Thelephora</taxon>
    </lineage>
</organism>
<reference evidence="1" key="1">
    <citation type="submission" date="2019-10" db="EMBL/GenBank/DDBJ databases">
        <authorList>
            <consortium name="DOE Joint Genome Institute"/>
            <person name="Kuo A."/>
            <person name="Miyauchi S."/>
            <person name="Kiss E."/>
            <person name="Drula E."/>
            <person name="Kohler A."/>
            <person name="Sanchez-Garcia M."/>
            <person name="Andreopoulos B."/>
            <person name="Barry K.W."/>
            <person name="Bonito G."/>
            <person name="Buee M."/>
            <person name="Carver A."/>
            <person name="Chen C."/>
            <person name="Cichocki N."/>
            <person name="Clum A."/>
            <person name="Culley D."/>
            <person name="Crous P.W."/>
            <person name="Fauchery L."/>
            <person name="Girlanda M."/>
            <person name="Hayes R."/>
            <person name="Keri Z."/>
            <person name="Labutti K."/>
            <person name="Lipzen A."/>
            <person name="Lombard V."/>
            <person name="Magnuson J."/>
            <person name="Maillard F."/>
            <person name="Morin E."/>
            <person name="Murat C."/>
            <person name="Nolan M."/>
            <person name="Ohm R."/>
            <person name="Pangilinan J."/>
            <person name="Pereira M."/>
            <person name="Perotto S."/>
            <person name="Peter M."/>
            <person name="Riley R."/>
            <person name="Sitrit Y."/>
            <person name="Stielow B."/>
            <person name="Szollosi G."/>
            <person name="Zifcakova L."/>
            <person name="Stursova M."/>
            <person name="Spatafora J.W."/>
            <person name="Tedersoo L."/>
            <person name="Vaario L.-M."/>
            <person name="Yamada A."/>
            <person name="Yan M."/>
            <person name="Wang P."/>
            <person name="Xu J."/>
            <person name="Bruns T."/>
            <person name="Baldrian P."/>
            <person name="Vilgalys R."/>
            <person name="Henrissat B."/>
            <person name="Grigoriev I.V."/>
            <person name="Hibbett D."/>
            <person name="Nagy L.G."/>
            <person name="Martin F.M."/>
        </authorList>
    </citation>
    <scope>NUCLEOTIDE SEQUENCE</scope>
    <source>
        <strain evidence="1">P2</strain>
    </source>
</reference>
<gene>
    <name evidence="1" type="ORF">BDM02DRAFT_66776</name>
</gene>
<comment type="caution">
    <text evidence="1">The sequence shown here is derived from an EMBL/GenBank/DDBJ whole genome shotgun (WGS) entry which is preliminary data.</text>
</comment>
<dbReference type="Proteomes" id="UP000886501">
    <property type="component" value="Unassembled WGS sequence"/>
</dbReference>
<keyword evidence="2" id="KW-1185">Reference proteome</keyword>
<evidence type="ECO:0000313" key="1">
    <source>
        <dbReference type="EMBL" id="KAF9654247.1"/>
    </source>
</evidence>
<accession>A0ACB6ZXI0</accession>
<proteinExistence type="predicted"/>
<sequence>MSSGYRSTAQGENSPIESHELGFDDTLLMSITLHPPSRPKLLLLSCLSSTFFLLFVLLPVVIPDERTQIDFPRFGLNDLLRTLDPFINFPILYLLFTSARPAPSKTLMTLFALSSVLFIFGSTAHTMSALLKHSIEQIRVAEGASKIPAVEEAYGYTRNVWEHIVSHYMYAAGIFFASVLIVIVHFRASYPPVSILRGWMLAYSGILSGILYALVSTQLPYAPLIGIAVFASVTATLVFFLWKEGDFGIGRCATRPIPQIYALSTTLALILTIVWTAIKGIKGRNLD</sequence>
<reference evidence="1" key="2">
    <citation type="journal article" date="2020" name="Nat. Commun.">
        <title>Large-scale genome sequencing of mycorrhizal fungi provides insights into the early evolution of symbiotic traits.</title>
        <authorList>
            <person name="Miyauchi S."/>
            <person name="Kiss E."/>
            <person name="Kuo A."/>
            <person name="Drula E."/>
            <person name="Kohler A."/>
            <person name="Sanchez-Garcia M."/>
            <person name="Morin E."/>
            <person name="Andreopoulos B."/>
            <person name="Barry K.W."/>
            <person name="Bonito G."/>
            <person name="Buee M."/>
            <person name="Carver A."/>
            <person name="Chen C."/>
            <person name="Cichocki N."/>
            <person name="Clum A."/>
            <person name="Culley D."/>
            <person name="Crous P.W."/>
            <person name="Fauchery L."/>
            <person name="Girlanda M."/>
            <person name="Hayes R.D."/>
            <person name="Keri Z."/>
            <person name="LaButti K."/>
            <person name="Lipzen A."/>
            <person name="Lombard V."/>
            <person name="Magnuson J."/>
            <person name="Maillard F."/>
            <person name="Murat C."/>
            <person name="Nolan M."/>
            <person name="Ohm R.A."/>
            <person name="Pangilinan J."/>
            <person name="Pereira M.F."/>
            <person name="Perotto S."/>
            <person name="Peter M."/>
            <person name="Pfister S."/>
            <person name="Riley R."/>
            <person name="Sitrit Y."/>
            <person name="Stielow J.B."/>
            <person name="Szollosi G."/>
            <person name="Zifcakova L."/>
            <person name="Stursova M."/>
            <person name="Spatafora J.W."/>
            <person name="Tedersoo L."/>
            <person name="Vaario L.M."/>
            <person name="Yamada A."/>
            <person name="Yan M."/>
            <person name="Wang P."/>
            <person name="Xu J."/>
            <person name="Bruns T."/>
            <person name="Baldrian P."/>
            <person name="Vilgalys R."/>
            <person name="Dunand C."/>
            <person name="Henrissat B."/>
            <person name="Grigoriev I.V."/>
            <person name="Hibbett D."/>
            <person name="Nagy L.G."/>
            <person name="Martin F.M."/>
        </authorList>
    </citation>
    <scope>NUCLEOTIDE SEQUENCE</scope>
    <source>
        <strain evidence="1">P2</strain>
    </source>
</reference>
<protein>
    <submittedName>
        <fullName evidence="1">Uncharacterized protein</fullName>
    </submittedName>
</protein>
<evidence type="ECO:0000313" key="2">
    <source>
        <dbReference type="Proteomes" id="UP000886501"/>
    </source>
</evidence>
<name>A0ACB6ZXI0_THEGA</name>
<dbReference type="EMBL" id="MU117961">
    <property type="protein sequence ID" value="KAF9654247.1"/>
    <property type="molecule type" value="Genomic_DNA"/>
</dbReference>